<dbReference type="RefSeq" id="WP_124398616.1">
    <property type="nucleotide sequence ID" value="NZ_BHZE01000026.1"/>
</dbReference>
<proteinExistence type="predicted"/>
<feature type="signal peptide" evidence="1">
    <location>
        <begin position="1"/>
        <end position="19"/>
    </location>
</feature>
<evidence type="ECO:0000313" key="5">
    <source>
        <dbReference type="Proteomes" id="UP000286715"/>
    </source>
</evidence>
<evidence type="ECO:0000313" key="4">
    <source>
        <dbReference type="EMBL" id="GCD78561.1"/>
    </source>
</evidence>
<dbReference type="InterPro" id="IPR027268">
    <property type="entry name" value="Peptidase_M4/M1_CTD_sf"/>
</dbReference>
<evidence type="ECO:0000259" key="2">
    <source>
        <dbReference type="Pfam" id="PF05299"/>
    </source>
</evidence>
<protein>
    <submittedName>
        <fullName evidence="4">Peptidase M61</fullName>
    </submittedName>
</protein>
<accession>A0A401XNH1</accession>
<dbReference type="InterPro" id="IPR036034">
    <property type="entry name" value="PDZ_sf"/>
</dbReference>
<dbReference type="SUPFAM" id="SSF50156">
    <property type="entry name" value="PDZ domain-like"/>
    <property type="match status" value="1"/>
</dbReference>
<comment type="caution">
    <text evidence="4">The sequence shown here is derived from an EMBL/GenBank/DDBJ whole genome shotgun (WGS) entry which is preliminary data.</text>
</comment>
<keyword evidence="1" id="KW-0732">Signal</keyword>
<reference evidence="4 5" key="1">
    <citation type="submission" date="2018-11" db="EMBL/GenBank/DDBJ databases">
        <title>Schleiferia aggregans sp. nov., a moderately thermophilic heterotrophic bacterium isolated from microbial mats at a terrestrial hot spring.</title>
        <authorList>
            <person name="Iino T."/>
            <person name="Ohkuma M."/>
            <person name="Haruta S."/>
        </authorList>
    </citation>
    <scope>NUCLEOTIDE SEQUENCE [LARGE SCALE GENOMIC DNA]</scope>
    <source>
        <strain evidence="4 5">LA</strain>
    </source>
</reference>
<dbReference type="OrthoDB" id="9778516at2"/>
<dbReference type="SUPFAM" id="SSF55486">
    <property type="entry name" value="Metalloproteases ('zincins'), catalytic domain"/>
    <property type="match status" value="1"/>
</dbReference>
<name>A0A401XNH1_9FLAO</name>
<gene>
    <name evidence="4" type="ORF">JCM31826_20430</name>
</gene>
<feature type="domain" description="Peptidase M61 N-terminal" evidence="3">
    <location>
        <begin position="44"/>
        <end position="217"/>
    </location>
</feature>
<evidence type="ECO:0000256" key="1">
    <source>
        <dbReference type="SAM" id="SignalP"/>
    </source>
</evidence>
<dbReference type="EMBL" id="BHZE01000026">
    <property type="protein sequence ID" value="GCD78561.1"/>
    <property type="molecule type" value="Genomic_DNA"/>
</dbReference>
<keyword evidence="5" id="KW-1185">Reference proteome</keyword>
<dbReference type="Gene3D" id="1.10.390.10">
    <property type="entry name" value="Neutral Protease Domain 2"/>
    <property type="match status" value="1"/>
</dbReference>
<feature type="domain" description="Peptidase M61 catalytic" evidence="2">
    <location>
        <begin position="315"/>
        <end position="419"/>
    </location>
</feature>
<dbReference type="AlphaFoldDB" id="A0A401XNH1"/>
<feature type="chain" id="PRO_5019501130" evidence="1">
    <location>
        <begin position="20"/>
        <end position="630"/>
    </location>
</feature>
<sequence>MRKSIFVISSLLIIGWVHAQNRKPSSSSQQKSLETNREVRQYEVSISLIDYRDGLIPVEVRLPAMRLDTVIYSMPAIVPGTYKIYDFGRFVSDLQAYDAQGMPLQVIKSSVNQWKIFPGNKLSTIRYKAKETFSDESGKRIFEPAGSEYKDSVFLMNLYTSIGFVEGYHQLPYRLTVKRPSNLYGATSLPVVNRGKEQDVFVGKNYFQIHDNPILYAVPDTASMRVKNATIAVAVYSPNHVINARKALDEMKGIFEAAAEYLGGALPTDLYTVLLYLAEPENIFGAGFGALEHETSTVLYMPEFDGEEFYQYMNDIVAHEFLHIVTPLTLRSQYVHNFDFSRPKMSKHLWLYEGVTEYTSQLIQVRSGLIDVRDFLERMREKIVAMDNFNKYVPITTSSKYALDVYEDQYLNVYNKGAVLAMCLDLKLRSLSNGELGLGEVIQKLQTTYGRDTFFVDEDFFDIFAAHSFSEIKEFFARYFEAAEALPLEELLQKAGITYKLTYTKRLPSFGGIRLNYNDERKTIYVSDVEDLDEFGKALGLKEGDEIISIQGLPLTIETFESTVMNYFNNTKEGDLVTIEINRPGKKNKYKKMTLKAKAILLTIEQEHYLEPAEDVTEKEVEFRLKWLNQ</sequence>
<dbReference type="InterPro" id="IPR040756">
    <property type="entry name" value="Peptidase_M61_N"/>
</dbReference>
<organism evidence="4 5">
    <name type="scientific">Thermaurantimonas aggregans</name>
    <dbReference type="NCBI Taxonomy" id="2173829"/>
    <lineage>
        <taxon>Bacteria</taxon>
        <taxon>Pseudomonadati</taxon>
        <taxon>Bacteroidota</taxon>
        <taxon>Flavobacteriia</taxon>
        <taxon>Flavobacteriales</taxon>
        <taxon>Schleiferiaceae</taxon>
        <taxon>Thermaurantimonas</taxon>
    </lineage>
</organism>
<dbReference type="Pfam" id="PF05299">
    <property type="entry name" value="Peptidase_M61"/>
    <property type="match status" value="1"/>
</dbReference>
<dbReference type="Gene3D" id="2.60.40.3650">
    <property type="match status" value="1"/>
</dbReference>
<dbReference type="Gene3D" id="2.30.42.10">
    <property type="match status" value="1"/>
</dbReference>
<evidence type="ECO:0000259" key="3">
    <source>
        <dbReference type="Pfam" id="PF17899"/>
    </source>
</evidence>
<dbReference type="InterPro" id="IPR007963">
    <property type="entry name" value="Peptidase_M61_catalytic"/>
</dbReference>
<dbReference type="Pfam" id="PF17899">
    <property type="entry name" value="Peptidase_M61_N"/>
    <property type="match status" value="1"/>
</dbReference>
<dbReference type="Proteomes" id="UP000286715">
    <property type="component" value="Unassembled WGS sequence"/>
</dbReference>